<comment type="caution">
    <text evidence="1">The sequence shown here is derived from an EMBL/GenBank/DDBJ whole genome shotgun (WGS) entry which is preliminary data.</text>
</comment>
<protein>
    <recommendedName>
        <fullName evidence="3">J domain-containing protein</fullName>
    </recommendedName>
</protein>
<reference evidence="1" key="1">
    <citation type="submission" date="2019-12" db="EMBL/GenBank/DDBJ databases">
        <title>Genome sequencing and annotation of Brassica cretica.</title>
        <authorList>
            <person name="Studholme D.J."/>
            <person name="Sarris P."/>
        </authorList>
    </citation>
    <scope>NUCLEOTIDE SEQUENCE</scope>
    <source>
        <strain evidence="1">PFS-109/04</strain>
        <tissue evidence="1">Leaf</tissue>
    </source>
</reference>
<evidence type="ECO:0008006" key="3">
    <source>
        <dbReference type="Google" id="ProtNLM"/>
    </source>
</evidence>
<dbReference type="PANTHER" id="PTHR23172">
    <property type="entry name" value="AUXILIN/CYCLIN G-ASSOCIATED KINASE-RELATED"/>
    <property type="match status" value="1"/>
</dbReference>
<dbReference type="CDD" id="cd06257">
    <property type="entry name" value="DnaJ"/>
    <property type="match status" value="1"/>
</dbReference>
<dbReference type="GO" id="GO:0072318">
    <property type="term" value="P:clathrin coat disassembly"/>
    <property type="evidence" value="ECO:0007669"/>
    <property type="project" value="TreeGrafter"/>
</dbReference>
<dbReference type="PANTHER" id="PTHR23172:SF64">
    <property type="entry name" value="J DOMAIN-CONTAINING PROTEIN REQUIRED FOR CHLOROPLAST ACCUMULATION RESPONSE 1"/>
    <property type="match status" value="1"/>
</dbReference>
<gene>
    <name evidence="1" type="ORF">F2Q69_00050290</name>
</gene>
<evidence type="ECO:0000313" key="1">
    <source>
        <dbReference type="EMBL" id="KAF3526766.1"/>
    </source>
</evidence>
<dbReference type="Gene3D" id="1.10.287.110">
    <property type="entry name" value="DnaJ domain"/>
    <property type="match status" value="1"/>
</dbReference>
<dbReference type="GO" id="GO:0072583">
    <property type="term" value="P:clathrin-dependent endocytosis"/>
    <property type="evidence" value="ECO:0007669"/>
    <property type="project" value="TreeGrafter"/>
</dbReference>
<evidence type="ECO:0000313" key="2">
    <source>
        <dbReference type="Proteomes" id="UP000712600"/>
    </source>
</evidence>
<dbReference type="EMBL" id="QGKX02001347">
    <property type="protein sequence ID" value="KAF3526766.1"/>
    <property type="molecule type" value="Genomic_DNA"/>
</dbReference>
<sequence>MLKFANGQVERAETFGLSCPHCSIFARRILWPESGWKAVPLMDMIEGNAVRKSYQRALLILHPDKLPQKGASDNQKYTAEKVFELLQEAWDHFNTLGPV</sequence>
<proteinExistence type="predicted"/>
<dbReference type="GO" id="GO:0030276">
    <property type="term" value="F:clathrin binding"/>
    <property type="evidence" value="ECO:0007669"/>
    <property type="project" value="TreeGrafter"/>
</dbReference>
<dbReference type="GO" id="GO:0005737">
    <property type="term" value="C:cytoplasm"/>
    <property type="evidence" value="ECO:0007669"/>
    <property type="project" value="TreeGrafter"/>
</dbReference>
<organism evidence="1 2">
    <name type="scientific">Brassica cretica</name>
    <name type="common">Mustard</name>
    <dbReference type="NCBI Taxonomy" id="69181"/>
    <lineage>
        <taxon>Eukaryota</taxon>
        <taxon>Viridiplantae</taxon>
        <taxon>Streptophyta</taxon>
        <taxon>Embryophyta</taxon>
        <taxon>Tracheophyta</taxon>
        <taxon>Spermatophyta</taxon>
        <taxon>Magnoliopsida</taxon>
        <taxon>eudicotyledons</taxon>
        <taxon>Gunneridae</taxon>
        <taxon>Pentapetalae</taxon>
        <taxon>rosids</taxon>
        <taxon>malvids</taxon>
        <taxon>Brassicales</taxon>
        <taxon>Brassicaceae</taxon>
        <taxon>Brassiceae</taxon>
        <taxon>Brassica</taxon>
    </lineage>
</organism>
<accession>A0A8S9Q7W0</accession>
<dbReference type="InterPro" id="IPR036869">
    <property type="entry name" value="J_dom_sf"/>
</dbReference>
<dbReference type="AlphaFoldDB" id="A0A8S9Q7W0"/>
<dbReference type="Proteomes" id="UP000712600">
    <property type="component" value="Unassembled WGS sequence"/>
</dbReference>
<dbReference type="InterPro" id="IPR001623">
    <property type="entry name" value="DnaJ_domain"/>
</dbReference>
<name>A0A8S9Q7W0_BRACR</name>
<dbReference type="SUPFAM" id="SSF46565">
    <property type="entry name" value="Chaperone J-domain"/>
    <property type="match status" value="1"/>
</dbReference>
<dbReference type="GO" id="GO:0031982">
    <property type="term" value="C:vesicle"/>
    <property type="evidence" value="ECO:0007669"/>
    <property type="project" value="TreeGrafter"/>
</dbReference>